<gene>
    <name evidence="3" type="ORF">H2200_011044</name>
</gene>
<accession>A0AA38WZW2</accession>
<dbReference type="AlphaFoldDB" id="A0AA38WZW2"/>
<feature type="region of interest" description="Disordered" evidence="1">
    <location>
        <begin position="678"/>
        <end position="705"/>
    </location>
</feature>
<organism evidence="3 4">
    <name type="scientific">Cladophialophora chaetospira</name>
    <dbReference type="NCBI Taxonomy" id="386627"/>
    <lineage>
        <taxon>Eukaryota</taxon>
        <taxon>Fungi</taxon>
        <taxon>Dikarya</taxon>
        <taxon>Ascomycota</taxon>
        <taxon>Pezizomycotina</taxon>
        <taxon>Eurotiomycetes</taxon>
        <taxon>Chaetothyriomycetidae</taxon>
        <taxon>Chaetothyriales</taxon>
        <taxon>Herpotrichiellaceae</taxon>
        <taxon>Cladophialophora</taxon>
    </lineage>
</organism>
<dbReference type="EMBL" id="JAPDRK010000019">
    <property type="protein sequence ID" value="KAJ9604210.1"/>
    <property type="molecule type" value="Genomic_DNA"/>
</dbReference>
<evidence type="ECO:0000259" key="2">
    <source>
        <dbReference type="Pfam" id="PF20253"/>
    </source>
</evidence>
<dbReference type="PANTHER" id="PTHR38795">
    <property type="entry name" value="DUF6604 DOMAIN-CONTAINING PROTEIN"/>
    <property type="match status" value="1"/>
</dbReference>
<evidence type="ECO:0000256" key="1">
    <source>
        <dbReference type="SAM" id="MobiDB-lite"/>
    </source>
</evidence>
<dbReference type="PANTHER" id="PTHR38795:SF1">
    <property type="entry name" value="DUF6604 DOMAIN-CONTAINING PROTEIN"/>
    <property type="match status" value="1"/>
</dbReference>
<proteinExistence type="predicted"/>
<feature type="compositionally biased region" description="Low complexity" evidence="1">
    <location>
        <begin position="688"/>
        <end position="698"/>
    </location>
</feature>
<comment type="caution">
    <text evidence="3">The sequence shown here is derived from an EMBL/GenBank/DDBJ whole genome shotgun (WGS) entry which is preliminary data.</text>
</comment>
<dbReference type="InterPro" id="IPR046539">
    <property type="entry name" value="DUF6604"/>
</dbReference>
<feature type="domain" description="DUF6604" evidence="2">
    <location>
        <begin position="11"/>
        <end position="291"/>
    </location>
</feature>
<name>A0AA38WZW2_9EURO</name>
<keyword evidence="4" id="KW-1185">Reference proteome</keyword>
<reference evidence="3" key="1">
    <citation type="submission" date="2022-10" db="EMBL/GenBank/DDBJ databases">
        <title>Culturing micro-colonial fungi from biological soil crusts in the Mojave desert and describing Neophaeococcomyces mojavensis, and introducing the new genera and species Taxawa tesnikishii.</title>
        <authorList>
            <person name="Kurbessoian T."/>
            <person name="Stajich J.E."/>
        </authorList>
    </citation>
    <scope>NUCLEOTIDE SEQUENCE</scope>
    <source>
        <strain evidence="3">TK_41</strain>
    </source>
</reference>
<dbReference type="Pfam" id="PF20253">
    <property type="entry name" value="DUF6604"/>
    <property type="match status" value="1"/>
</dbReference>
<evidence type="ECO:0000313" key="4">
    <source>
        <dbReference type="Proteomes" id="UP001172673"/>
    </source>
</evidence>
<sequence>MLPDFLFTSYRRYKHDTDYITTWLATTAEQRGFVTEQHKPQTPTEKPTILKGRARTLARRAAQATTPSATLEKPGMSKTHPTYTIAVKDFLSMAEHIASNTQQSIKIPRKVRRLLDRAISLRRKVSKAIANQQWSTTARTQPDVESDSRHMYFVEVLEAVRQTFAHLVTDTKAPQVVDQEEGFGGDITNIFERLQVQDHTVSEPDDDHFSPEKVDTMPAGDKPESSFTAENTTDSVEASVAFLCLLNDLAQMREVISACWSEYQTGTCDLTTAALTTNTAFELARHMEEDLNKSLGHLDVEVLLKTQQTLSCQRLITSSQSSGPDDDTNDALPGVSFWSTYKHLRYFLDVGRTQTILNSTPKDAFPETNRSKLTEEDKFMQDRLLLTDMLSDLDGYADADGTDGTAAPDDELTKAFINFFSAKKVPVWLVFAAQVFLDTHHNLGENCSTGFEQVLKAGHSISWSMSDQADHQENINEPVPYFGDAFKTLANMVHAICAGPFPDPQHVGPTKRDRLFKRHPVLSGVQLYAIKAMYRDVALTFANTVPPSILASAHLYNALRMEGYVRAQWPDMDFILATQDESNLYAGALPSASDGFHTRYSLAVMGLSATNFARNRRRPEEVVYTPKGGRHLQKRTPVSDAFYVQYCLGLDRKNLAVQDIKDLLEACKVDLTNVPQVDNTVNDDTAARKSPSAASRKATNSRAVTPHKISPADVLRNLRASLDAESQALSVDYLAMHQVCTKLLASIRKAVAESMKELFRPVPEQDWGLPVMIWYILSAFAAEKTPSKQNLLPSRRDGYKGVGESLMRTAADKLNKMVNKKCEDRKDTNGNELTWGNAVATQAKGLAHCGIRCRCKVH</sequence>
<protein>
    <recommendedName>
        <fullName evidence="2">DUF6604 domain-containing protein</fullName>
    </recommendedName>
</protein>
<evidence type="ECO:0000313" key="3">
    <source>
        <dbReference type="EMBL" id="KAJ9604210.1"/>
    </source>
</evidence>
<dbReference type="Proteomes" id="UP001172673">
    <property type="component" value="Unassembled WGS sequence"/>
</dbReference>
<feature type="region of interest" description="Disordered" evidence="1">
    <location>
        <begin position="201"/>
        <end position="230"/>
    </location>
</feature>